<keyword evidence="2" id="KW-0720">Serine protease</keyword>
<dbReference type="PANTHER" id="PTHR10381:SF11">
    <property type="entry name" value="ATP-DEPENDENT CLP PROTEASE PROTEOLYTIC SUBUNIT, MITOCHONDRIAL"/>
    <property type="match status" value="1"/>
</dbReference>
<feature type="active site" evidence="2">
    <location>
        <position position="133"/>
    </location>
</feature>
<dbReference type="GO" id="GO:0004252">
    <property type="term" value="F:serine-type endopeptidase activity"/>
    <property type="evidence" value="ECO:0007669"/>
    <property type="project" value="UniProtKB-UniRule"/>
</dbReference>
<evidence type="ECO:0000256" key="2">
    <source>
        <dbReference type="HAMAP-Rule" id="MF_00444"/>
    </source>
</evidence>
<comment type="subcellular location">
    <subcellularLocation>
        <location evidence="2">Plastid</location>
        <location evidence="2">Chloroplast stroma</location>
    </subcellularLocation>
</comment>
<dbReference type="SUPFAM" id="SSF52096">
    <property type="entry name" value="ClpP/crotonase"/>
    <property type="match status" value="1"/>
</dbReference>
<reference evidence="5" key="1">
    <citation type="journal article" date="2019" name="Int. J. Mol. Sci.">
        <title>Characterization of the Chloroplast Genome of Trentepohlia odorata (Trentepohliales, Chlorophyta), and Discussion of its Taxonomy.</title>
        <authorList>
            <person name="Zhu H."/>
            <person name="Hu Y."/>
            <person name="Liu F."/>
            <person name="Hu Z."/>
            <person name="Liu G."/>
        </authorList>
    </citation>
    <scope>NUCLEOTIDE SEQUENCE</scope>
</reference>
<dbReference type="GO" id="GO:0051117">
    <property type="term" value="F:ATPase binding"/>
    <property type="evidence" value="ECO:0007669"/>
    <property type="project" value="TreeGrafter"/>
</dbReference>
<dbReference type="GeneID" id="40872544"/>
<keyword evidence="5" id="KW-0150">Chloroplast</keyword>
<dbReference type="InterPro" id="IPR029045">
    <property type="entry name" value="ClpP/crotonase-like_dom_sf"/>
</dbReference>
<keyword evidence="2 5" id="KW-0645">Protease</keyword>
<organism evidence="5">
    <name type="scientific">Trentepohlia odorata</name>
    <dbReference type="NCBI Taxonomy" id="2576626"/>
    <lineage>
        <taxon>Eukaryota</taxon>
        <taxon>Viridiplantae</taxon>
        <taxon>Chlorophyta</taxon>
        <taxon>core chlorophytes</taxon>
        <taxon>Ulvophyceae</taxon>
        <taxon>TCBD clade</taxon>
        <taxon>Trentepohliales</taxon>
        <taxon>Trentepohliaceae</taxon>
        <taxon>Trentepohlia</taxon>
    </lineage>
</organism>
<dbReference type="EC" id="3.4.21.92" evidence="2"/>
<comment type="catalytic activity">
    <reaction evidence="2">
        <text>Hydrolysis of proteins to small peptides in the presence of ATP and magnesium. alpha-casein is the usual test substrate. In the absence of ATP, only oligopeptides shorter than five residues are hydrolyzed (such as succinyl-Leu-Tyr-|-NHMec, and Leu-Tyr-Leu-|-Tyr-Trp, in which cleavage of the -Tyr-|-Leu- and -Tyr-|-Trp bonds also occurs).</text>
        <dbReference type="EC" id="3.4.21.92"/>
    </reaction>
</comment>
<comment type="subunit">
    <text evidence="2">Component of the chloroplastic Clp protease core complex.</text>
</comment>
<dbReference type="InterPro" id="IPR023562">
    <property type="entry name" value="ClpP/TepA"/>
</dbReference>
<feature type="active site" description="Nucleophile" evidence="2">
    <location>
        <position position="108"/>
    </location>
</feature>
<dbReference type="PRINTS" id="PR00127">
    <property type="entry name" value="CLPPROTEASEP"/>
</dbReference>
<keyword evidence="5" id="KW-0934">Plastid</keyword>
<sequence>MPIGVPAVPSTYELDEDREEEDEEVEWVDIYNRLSMERILILCSEISEETSNQLVGLFVYLNAENPYKEFYFYINSPGGSVIDGLAIFDAINYVYADVYTIAAGNAFSMASLIVSTGTQGKRISLPNTRFMIHEPEGGINGSAPDVSLETNEILRIKNLVFQLYHECTGQSLEHLKNDIYRDFYLSADEAKNYNLVDQVVQEGDIIDEMFINQKIEDFDNDNLDKIFETRRV</sequence>
<dbReference type="GO" id="GO:0009368">
    <property type="term" value="C:endopeptidase Clp complex"/>
    <property type="evidence" value="ECO:0007669"/>
    <property type="project" value="TreeGrafter"/>
</dbReference>
<dbReference type="GO" id="GO:0006515">
    <property type="term" value="P:protein quality control for misfolded or incompletely synthesized proteins"/>
    <property type="evidence" value="ECO:0007669"/>
    <property type="project" value="TreeGrafter"/>
</dbReference>
<dbReference type="GO" id="GO:0004176">
    <property type="term" value="F:ATP-dependent peptidase activity"/>
    <property type="evidence" value="ECO:0007669"/>
    <property type="project" value="InterPro"/>
</dbReference>
<evidence type="ECO:0000256" key="1">
    <source>
        <dbReference type="ARBA" id="ARBA00007039"/>
    </source>
</evidence>
<keyword evidence="2" id="KW-0378">Hydrolase</keyword>
<dbReference type="RefSeq" id="YP_009667533.1">
    <property type="nucleotide sequence ID" value="NC_043776.1"/>
</dbReference>
<dbReference type="Pfam" id="PF00574">
    <property type="entry name" value="CLP_protease"/>
    <property type="match status" value="1"/>
</dbReference>
<proteinExistence type="inferred from homology"/>
<protein>
    <recommendedName>
        <fullName evidence="2 3">ATP-dependent Clp protease proteolytic subunit</fullName>
        <ecNumber evidence="2">3.4.21.92</ecNumber>
    </recommendedName>
    <alternativeName>
        <fullName evidence="2">Endopeptidase Clp</fullName>
    </alternativeName>
</protein>
<accession>A0A4Y5P3R9</accession>
<dbReference type="InterPro" id="IPR001907">
    <property type="entry name" value="ClpP"/>
</dbReference>
<dbReference type="EMBL" id="MK580484">
    <property type="protein sequence ID" value="QCW57836.1"/>
    <property type="molecule type" value="Genomic_DNA"/>
</dbReference>
<dbReference type="PANTHER" id="PTHR10381">
    <property type="entry name" value="ATP-DEPENDENT CLP PROTEASE PROTEOLYTIC SUBUNIT"/>
    <property type="match status" value="1"/>
</dbReference>
<name>A0A4Y5P3R9_9CHLO</name>
<dbReference type="HAMAP" id="MF_00444">
    <property type="entry name" value="ClpP"/>
    <property type="match status" value="1"/>
</dbReference>
<gene>
    <name evidence="2 5" type="primary">clpP</name>
</gene>
<comment type="function">
    <text evidence="2">Cleaves peptides in various proteins in a process that requires ATP hydrolysis. Has a chymotrypsin-like activity. Plays a major role in the degradation of misfolded proteins.</text>
</comment>
<comment type="similarity">
    <text evidence="1 2 3">Belongs to the peptidase S14 family.</text>
</comment>
<dbReference type="AlphaFoldDB" id="A0A4Y5P3R9"/>
<dbReference type="Gene3D" id="3.90.226.10">
    <property type="entry name" value="2-enoyl-CoA Hydratase, Chain A, domain 1"/>
    <property type="match status" value="1"/>
</dbReference>
<dbReference type="GO" id="GO:0009570">
    <property type="term" value="C:chloroplast stroma"/>
    <property type="evidence" value="ECO:0007669"/>
    <property type="project" value="UniProtKB-SubCell"/>
</dbReference>
<geneLocation type="chloroplast" evidence="5"/>
<evidence type="ECO:0000256" key="3">
    <source>
        <dbReference type="RuleBase" id="RU003567"/>
    </source>
</evidence>
<evidence type="ECO:0000313" key="5">
    <source>
        <dbReference type="EMBL" id="QCW57836.1"/>
    </source>
</evidence>
<evidence type="ECO:0000256" key="4">
    <source>
        <dbReference type="SAM" id="MobiDB-lite"/>
    </source>
</evidence>
<feature type="region of interest" description="Disordered" evidence="4">
    <location>
        <begin position="1"/>
        <end position="20"/>
    </location>
</feature>
<dbReference type="CDD" id="cd07017">
    <property type="entry name" value="S14_ClpP_2"/>
    <property type="match status" value="1"/>
</dbReference>